<protein>
    <submittedName>
        <fullName evidence="2">Uncharacterized protein</fullName>
    </submittedName>
</protein>
<name>A0A6L3ZFG6_9FLAO</name>
<comment type="caution">
    <text evidence="2">The sequence shown here is derived from an EMBL/GenBank/DDBJ whole genome shotgun (WGS) entry which is preliminary data.</text>
</comment>
<organism evidence="2 3">
    <name type="scientific">Phaeocystidibacter marisrubri</name>
    <dbReference type="NCBI Taxonomy" id="1577780"/>
    <lineage>
        <taxon>Bacteria</taxon>
        <taxon>Pseudomonadati</taxon>
        <taxon>Bacteroidota</taxon>
        <taxon>Flavobacteriia</taxon>
        <taxon>Flavobacteriales</taxon>
        <taxon>Phaeocystidibacteraceae</taxon>
        <taxon>Phaeocystidibacter</taxon>
    </lineage>
</organism>
<dbReference type="Proteomes" id="UP000484164">
    <property type="component" value="Unassembled WGS sequence"/>
</dbReference>
<dbReference type="EMBL" id="WBVQ01000002">
    <property type="protein sequence ID" value="KAB2816162.1"/>
    <property type="molecule type" value="Genomic_DNA"/>
</dbReference>
<dbReference type="AlphaFoldDB" id="A0A6L3ZFG6"/>
<accession>A0A6L3ZFG6</accession>
<keyword evidence="3" id="KW-1185">Reference proteome</keyword>
<evidence type="ECO:0000256" key="1">
    <source>
        <dbReference type="SAM" id="SignalP"/>
    </source>
</evidence>
<evidence type="ECO:0000313" key="2">
    <source>
        <dbReference type="EMBL" id="KAB2816162.1"/>
    </source>
</evidence>
<reference evidence="2 3" key="1">
    <citation type="submission" date="2019-10" db="EMBL/GenBank/DDBJ databases">
        <title>Genome sequence of Phaeocystidibacter marisrubri JCM30614 (type strain).</title>
        <authorList>
            <person name="Bowman J.P."/>
        </authorList>
    </citation>
    <scope>NUCLEOTIDE SEQUENCE [LARGE SCALE GENOMIC DNA]</scope>
    <source>
        <strain evidence="2 3">JCM 30614</strain>
    </source>
</reference>
<feature type="chain" id="PRO_5026815643" evidence="1">
    <location>
        <begin position="21"/>
        <end position="158"/>
    </location>
</feature>
<keyword evidence="1" id="KW-0732">Signal</keyword>
<dbReference type="RefSeq" id="WP_151693590.1">
    <property type="nucleotide sequence ID" value="NZ_BMGX01000001.1"/>
</dbReference>
<feature type="signal peptide" evidence="1">
    <location>
        <begin position="1"/>
        <end position="20"/>
    </location>
</feature>
<evidence type="ECO:0000313" key="3">
    <source>
        <dbReference type="Proteomes" id="UP000484164"/>
    </source>
</evidence>
<proteinExistence type="predicted"/>
<gene>
    <name evidence="2" type="ORF">F8C82_10770</name>
</gene>
<sequence length="158" mass="17737">MNRFSLFIAFCVLISWGASSQVVTDGGDESMFQMRRNTVLAEGILVWPAVYYERAFPVGDQVAFNVGGGVVPAVDVNRLWPAVRLGILAGTNRHMVEVSLLRIFDFTRESDLPEVLPFFGYRYTSRGGLHLKLGMMLYTKNNDFIPPILPTYSIGYSF</sequence>